<proteinExistence type="predicted"/>
<comment type="caution">
    <text evidence="1">The sequence shown here is derived from an EMBL/GenBank/DDBJ whole genome shotgun (WGS) entry which is preliminary data.</text>
</comment>
<evidence type="ECO:0000313" key="2">
    <source>
        <dbReference type="Proteomes" id="UP001159405"/>
    </source>
</evidence>
<name>A0ABN8P8R7_9CNID</name>
<accession>A0ABN8P8R7</accession>
<gene>
    <name evidence="1" type="ORF">PLOB_00039878</name>
</gene>
<keyword evidence="2" id="KW-1185">Reference proteome</keyword>
<protein>
    <submittedName>
        <fullName evidence="1">Uncharacterized protein</fullName>
    </submittedName>
</protein>
<sequence length="226" mass="25048">MSNIFSDFTSGDCAELQVLVLEGTSTSKELIGASTLSVAPQDQQSTAKNFPKPLSKCGNIDELLDWPFTILKKPTEPFHGPARTGKKPLVYVLLWKTLQGKYGAALGSVPCEDVTLQLTDNELVIDDQTSKALACLNPAKQKLVILAYDAYKARLEKEKQEDEKKEAKKYKKVKRRYLNPDSPFQKCEDALMKEEEVVRADLKTADELLSDATSKLYDALSAATVN</sequence>
<reference evidence="1 2" key="1">
    <citation type="submission" date="2022-05" db="EMBL/GenBank/DDBJ databases">
        <authorList>
            <consortium name="Genoscope - CEA"/>
            <person name="William W."/>
        </authorList>
    </citation>
    <scope>NUCLEOTIDE SEQUENCE [LARGE SCALE GENOMIC DNA]</scope>
</reference>
<dbReference type="EMBL" id="CALNXK010000060">
    <property type="protein sequence ID" value="CAH3137989.1"/>
    <property type="molecule type" value="Genomic_DNA"/>
</dbReference>
<evidence type="ECO:0000313" key="1">
    <source>
        <dbReference type="EMBL" id="CAH3137989.1"/>
    </source>
</evidence>
<organism evidence="1 2">
    <name type="scientific">Porites lobata</name>
    <dbReference type="NCBI Taxonomy" id="104759"/>
    <lineage>
        <taxon>Eukaryota</taxon>
        <taxon>Metazoa</taxon>
        <taxon>Cnidaria</taxon>
        <taxon>Anthozoa</taxon>
        <taxon>Hexacorallia</taxon>
        <taxon>Scleractinia</taxon>
        <taxon>Fungiina</taxon>
        <taxon>Poritidae</taxon>
        <taxon>Porites</taxon>
    </lineage>
</organism>
<dbReference type="Proteomes" id="UP001159405">
    <property type="component" value="Unassembled WGS sequence"/>
</dbReference>